<dbReference type="EMBL" id="CP033241">
    <property type="protein sequence ID" value="AZF82873.1"/>
    <property type="molecule type" value="Genomic_DNA"/>
</dbReference>
<evidence type="ECO:0000313" key="9">
    <source>
        <dbReference type="EMBL" id="AZF67190.1"/>
    </source>
</evidence>
<dbReference type="Gene3D" id="3.40.50.720">
    <property type="entry name" value="NAD(P)-binding Rossmann-like Domain"/>
    <property type="match status" value="1"/>
</dbReference>
<evidence type="ECO:0000313" key="10">
    <source>
        <dbReference type="EMBL" id="AZF69810.1"/>
    </source>
</evidence>
<dbReference type="PANTHER" id="PTHR43401">
    <property type="entry name" value="L-THREONINE 3-DEHYDROGENASE"/>
    <property type="match status" value="1"/>
</dbReference>
<feature type="domain" description="Alcohol dehydrogenase-like N-terminal" evidence="5">
    <location>
        <begin position="24"/>
        <end position="127"/>
    </location>
</feature>
<reference evidence="17 18" key="1">
    <citation type="journal article" date="2015" name="Genome Announc.">
        <title>Complete Genome Sequence of Sulfolobus solfataricus Strain 98/2 and Evolved Derivatives.</title>
        <authorList>
            <person name="McCarthy S."/>
            <person name="Gradnigo J."/>
            <person name="Johnson T."/>
            <person name="Payne S."/>
            <person name="Lipzen A."/>
            <person name="Martin J."/>
            <person name="Schackwitz W."/>
            <person name="Moriyama E."/>
            <person name="Blum P."/>
        </authorList>
    </citation>
    <scope>NUCLEOTIDE SEQUENCE [LARGE SCALE GENOMIC DNA]</scope>
    <source>
        <strain evidence="17">98/2 SULC</strain>
        <strain evidence="6">SARC-B</strain>
        <strain evidence="7">SARC-C</strain>
        <strain evidence="8 19">SULA</strain>
        <strain evidence="18">SULB</strain>
    </source>
</reference>
<dbReference type="RefSeq" id="WP_009993129.1">
    <property type="nucleotide sequence ID" value="NZ_CP011055.2"/>
</dbReference>
<evidence type="ECO:0000313" key="21">
    <source>
        <dbReference type="Proteomes" id="UP000267993"/>
    </source>
</evidence>
<evidence type="ECO:0000313" key="8">
    <source>
        <dbReference type="EMBL" id="AKA78068.1"/>
    </source>
</evidence>
<dbReference type="Proteomes" id="UP000267993">
    <property type="component" value="Chromosome"/>
</dbReference>
<evidence type="ECO:0000313" key="7">
    <source>
        <dbReference type="EMBL" id="AKA75377.1"/>
    </source>
</evidence>
<name>A0A0E3K7L4_SACSO</name>
<evidence type="ECO:0000313" key="11">
    <source>
        <dbReference type="EMBL" id="AZF72430.1"/>
    </source>
</evidence>
<dbReference type="AlphaFoldDB" id="A0A0E3K7L4"/>
<evidence type="ECO:0000313" key="19">
    <source>
        <dbReference type="Proteomes" id="UP000033106"/>
    </source>
</evidence>
<keyword evidence="1" id="KW-0521">NADP</keyword>
<evidence type="ECO:0000259" key="4">
    <source>
        <dbReference type="Pfam" id="PF00107"/>
    </source>
</evidence>
<evidence type="ECO:0000313" key="14">
    <source>
        <dbReference type="EMBL" id="AZF80265.1"/>
    </source>
</evidence>
<organism evidence="7 17">
    <name type="scientific">Saccharolobus solfataricus</name>
    <name type="common">Sulfolobus solfataricus</name>
    <dbReference type="NCBI Taxonomy" id="2287"/>
    <lineage>
        <taxon>Archaea</taxon>
        <taxon>Thermoproteota</taxon>
        <taxon>Thermoprotei</taxon>
        <taxon>Sulfolobales</taxon>
        <taxon>Sulfolobaceae</taxon>
        <taxon>Saccharolobus</taxon>
    </lineage>
</organism>
<reference evidence="7" key="5">
    <citation type="submission" date="2018-10" db="EMBL/GenBank/DDBJ databases">
        <authorList>
            <person name="McCarthy S."/>
            <person name="Gradnigo J."/>
            <person name="Johnson T."/>
            <person name="Payne S."/>
            <person name="Lipzen A."/>
            <person name="Schackwitz W."/>
            <person name="Martin J."/>
            <person name="Moriyama E."/>
            <person name="Blum P."/>
        </authorList>
    </citation>
    <scope>NUCLEOTIDE SEQUENCE</scope>
    <source>
        <strain evidence="6">SARC-B</strain>
        <strain evidence="7">SARC-C</strain>
        <strain evidence="8">SULA</strain>
    </source>
</reference>
<dbReference type="EMBL" id="CP011057">
    <property type="protein sequence ID" value="AKA78068.1"/>
    <property type="molecule type" value="Genomic_DNA"/>
</dbReference>
<evidence type="ECO:0000313" key="22">
    <source>
        <dbReference type="Proteomes" id="UP000269431"/>
    </source>
</evidence>
<evidence type="ECO:0000313" key="15">
    <source>
        <dbReference type="EMBL" id="AZF82873.1"/>
    </source>
</evidence>
<dbReference type="InterPro" id="IPR050129">
    <property type="entry name" value="Zn_alcohol_dh"/>
</dbReference>
<dbReference type="Pfam" id="PF00107">
    <property type="entry name" value="ADH_zinc_N"/>
    <property type="match status" value="1"/>
</dbReference>
<dbReference type="EMBL" id="CP033239">
    <property type="protein sequence ID" value="AZF77657.1"/>
    <property type="molecule type" value="Genomic_DNA"/>
</dbReference>
<dbReference type="OrthoDB" id="73567at2157"/>
<evidence type="ECO:0000313" key="26">
    <source>
        <dbReference type="Proteomes" id="UP000278715"/>
    </source>
</evidence>
<dbReference type="EMBL" id="CP011055">
    <property type="protein sequence ID" value="AKA72677.1"/>
    <property type="molecule type" value="Genomic_DNA"/>
</dbReference>
<dbReference type="InterPro" id="IPR013154">
    <property type="entry name" value="ADH-like_N"/>
</dbReference>
<dbReference type="Proteomes" id="UP000033085">
    <property type="component" value="Chromosome"/>
</dbReference>
<evidence type="ECO:0000256" key="2">
    <source>
        <dbReference type="ARBA" id="ARBA00023002"/>
    </source>
</evidence>
<dbReference type="Proteomes" id="UP000273194">
    <property type="component" value="Chromosome"/>
</dbReference>
<evidence type="ECO:0000256" key="3">
    <source>
        <dbReference type="ARBA" id="ARBA00023277"/>
    </source>
</evidence>
<dbReference type="Proteomes" id="UP000269431">
    <property type="component" value="Chromosome"/>
</dbReference>
<evidence type="ECO:0000313" key="16">
    <source>
        <dbReference type="EMBL" id="SAI86121.1"/>
    </source>
</evidence>
<dbReference type="GeneID" id="1453911"/>
<reference evidence="21 22" key="4">
    <citation type="journal article" date="2018" name="Proc. Natl. Acad. Sci. U.S.A.">
        <title>Nonmutational mechanism of inheritance in the Archaeon Sulfolobus solfataricus.</title>
        <authorList>
            <person name="Payne S."/>
            <person name="McCarthy S."/>
            <person name="Johnson T."/>
            <person name="North E."/>
            <person name="Blum P."/>
        </authorList>
    </citation>
    <scope>NUCLEOTIDE SEQUENCE [LARGE SCALE GENOMIC DNA]</scope>
    <source>
        <strain evidence="10 21">SARC-H</strain>
        <strain evidence="11 25">SARC-I</strain>
        <strain evidence="13 26">SARC-N</strain>
        <strain evidence="14 27">SARC-O</strain>
        <strain evidence="15 22">SUL120</strain>
        <strain evidence="9 23">SULG</strain>
        <strain evidence="12 24">SULM</strain>
    </source>
</reference>
<dbReference type="GO" id="GO:0051262">
    <property type="term" value="P:protein tetramerization"/>
    <property type="evidence" value="ECO:0007669"/>
    <property type="project" value="UniProtKB-ARBA"/>
</dbReference>
<protein>
    <submittedName>
        <fullName evidence="7">Alcohol dehydrogenase</fullName>
    </submittedName>
</protein>
<reference evidence="20" key="2">
    <citation type="submission" date="2016-04" db="EMBL/GenBank/DDBJ databases">
        <authorList>
            <person name="Shah S.A."/>
            <person name="Garrett R.A."/>
        </authorList>
    </citation>
    <scope>NUCLEOTIDE SEQUENCE [LARGE SCALE GENOMIC DNA]</scope>
    <source>
        <strain evidence="20">ATCC 35091 / DSM 1616 / JCM 8930 / NBRC 15331 / P1</strain>
    </source>
</reference>
<dbReference type="KEGG" id="ssof:SULC_0238"/>
<evidence type="ECO:0000313" key="24">
    <source>
        <dbReference type="Proteomes" id="UP000273443"/>
    </source>
</evidence>
<dbReference type="PANTHER" id="PTHR43401:SF4">
    <property type="entry name" value="D-ARABINOSE 1-DEHYDROGENASE (NADP(+))"/>
    <property type="match status" value="1"/>
</dbReference>
<evidence type="ECO:0000313" key="12">
    <source>
        <dbReference type="EMBL" id="AZF75049.1"/>
    </source>
</evidence>
<keyword evidence="2" id="KW-0560">Oxidoreductase</keyword>
<dbReference type="GO" id="GO:0030554">
    <property type="term" value="F:adenyl nucleotide binding"/>
    <property type="evidence" value="ECO:0007669"/>
    <property type="project" value="UniProtKB-ARBA"/>
</dbReference>
<dbReference type="SUPFAM" id="SSF50129">
    <property type="entry name" value="GroES-like"/>
    <property type="match status" value="1"/>
</dbReference>
<sequence length="328" mass="35928">MLGAILKNFGEELSLEDVREPSNGIVLKVLATGLCHGDLHVINGDWRYEIKVELPKILGHEIVGEVVKGNGTFKEGDKVLVYNSIGCGKCKYCASKKYQYCEKVKIIGLNINGGFAEYVSVPSDNILLRVDGEPVKLAPLADAGITAYSSAKGITNEDSVLIIGTGAVALLALQILKLKGARVTVIGHNKNKLEKAKELGADEVINIKYDSTIASEVKESKFDYIIDYVGSDYTLSDSMWLLNREGELRIIGEFGGTITVPEQLLVLKGLKVRGILYGSFDDLISVYKLYNEGKIRPIVNTYKLRDINKAIRDLRDGRVIGRAVIVPP</sequence>
<dbReference type="EMBL" id="CP011056">
    <property type="protein sequence ID" value="AKA75377.1"/>
    <property type="molecule type" value="Genomic_DNA"/>
</dbReference>
<evidence type="ECO:0000313" key="17">
    <source>
        <dbReference type="Proteomes" id="UP000033057"/>
    </source>
</evidence>
<dbReference type="EMBL" id="CP033236">
    <property type="protein sequence ID" value="AZF69810.1"/>
    <property type="molecule type" value="Genomic_DNA"/>
</dbReference>
<dbReference type="Pfam" id="PF08240">
    <property type="entry name" value="ADH_N"/>
    <property type="match status" value="1"/>
</dbReference>
<dbReference type="EMBL" id="CP033237">
    <property type="protein sequence ID" value="AZF72430.1"/>
    <property type="molecule type" value="Genomic_DNA"/>
</dbReference>
<dbReference type="PATRIC" id="fig|2287.6.peg.246"/>
<dbReference type="Proteomes" id="UP000076770">
    <property type="component" value="Chromosome i"/>
</dbReference>
<dbReference type="InterPro" id="IPR036291">
    <property type="entry name" value="NAD(P)-bd_dom_sf"/>
</dbReference>
<dbReference type="GO" id="GO:0043168">
    <property type="term" value="F:anion binding"/>
    <property type="evidence" value="ECO:0007669"/>
    <property type="project" value="UniProtKB-ARBA"/>
</dbReference>
<dbReference type="Proteomes" id="UP000275843">
    <property type="component" value="Chromosome"/>
</dbReference>
<dbReference type="Proteomes" id="UP000033106">
    <property type="component" value="Chromosome"/>
</dbReference>
<evidence type="ECO:0000313" key="23">
    <source>
        <dbReference type="Proteomes" id="UP000273194"/>
    </source>
</evidence>
<dbReference type="KEGG" id="ssol:SULB_0239"/>
<reference evidence="16" key="3">
    <citation type="submission" date="2016-04" db="EMBL/GenBank/DDBJ databases">
        <authorList>
            <person name="Evans L.H."/>
            <person name="Alamgir A."/>
            <person name="Owens N."/>
            <person name="Weber N.D."/>
            <person name="Virtaneva K."/>
            <person name="Barbian K."/>
            <person name="Babar A."/>
            <person name="Rosenke K."/>
        </authorList>
    </citation>
    <scope>NUCLEOTIDE SEQUENCE</scope>
    <source>
        <strain evidence="16">P1</strain>
    </source>
</reference>
<dbReference type="Proteomes" id="UP000033057">
    <property type="component" value="Chromosome"/>
</dbReference>
<dbReference type="KEGG" id="ssoa:SULA_0238"/>
<dbReference type="GO" id="GO:0016491">
    <property type="term" value="F:oxidoreductase activity"/>
    <property type="evidence" value="ECO:0007669"/>
    <property type="project" value="UniProtKB-KW"/>
</dbReference>
<dbReference type="EMBL" id="CP033240">
    <property type="protein sequence ID" value="AZF80265.1"/>
    <property type="molecule type" value="Genomic_DNA"/>
</dbReference>
<keyword evidence="3" id="KW-0119">Carbohydrate metabolism</keyword>
<dbReference type="InterPro" id="IPR011032">
    <property type="entry name" value="GroES-like_sf"/>
</dbReference>
<proteinExistence type="predicted"/>
<dbReference type="GeneID" id="44128162"/>
<gene>
    <name evidence="16" type="ORF">SSOP1_2567</name>
    <name evidence="8" type="ORF">SULA_0238</name>
    <name evidence="6" type="ORF">SULB_0239</name>
    <name evidence="7" type="ORF">SULC_0238</name>
    <name evidence="9" type="ORF">SULG_01210</name>
    <name evidence="10" type="ORF">SULH_01210</name>
    <name evidence="11" type="ORF">SULI_01210</name>
    <name evidence="12" type="ORF">SULM_01210</name>
    <name evidence="13" type="ORF">SULN_01210</name>
    <name evidence="14" type="ORF">SULO_01220</name>
    <name evidence="15" type="ORF">SULZ_01230</name>
</gene>
<dbReference type="EMBL" id="CP033235">
    <property type="protein sequence ID" value="AZF67190.1"/>
    <property type="molecule type" value="Genomic_DNA"/>
</dbReference>
<dbReference type="SUPFAM" id="SSF51735">
    <property type="entry name" value="NAD(P)-binding Rossmann-fold domains"/>
    <property type="match status" value="1"/>
</dbReference>
<evidence type="ECO:0000313" key="25">
    <source>
        <dbReference type="Proteomes" id="UP000275843"/>
    </source>
</evidence>
<dbReference type="Proteomes" id="UP000282269">
    <property type="component" value="Chromosome"/>
</dbReference>
<dbReference type="Proteomes" id="UP000273443">
    <property type="component" value="Chromosome"/>
</dbReference>
<dbReference type="Gene3D" id="3.90.180.10">
    <property type="entry name" value="Medium-chain alcohol dehydrogenases, catalytic domain"/>
    <property type="match status" value="1"/>
</dbReference>
<evidence type="ECO:0000256" key="1">
    <source>
        <dbReference type="ARBA" id="ARBA00022857"/>
    </source>
</evidence>
<dbReference type="EMBL" id="CP033238">
    <property type="protein sequence ID" value="AZF75049.1"/>
    <property type="molecule type" value="Genomic_DNA"/>
</dbReference>
<dbReference type="InterPro" id="IPR013149">
    <property type="entry name" value="ADH-like_C"/>
</dbReference>
<evidence type="ECO:0000313" key="18">
    <source>
        <dbReference type="Proteomes" id="UP000033085"/>
    </source>
</evidence>
<accession>A0A0E3K7L4</accession>
<feature type="domain" description="Alcohol dehydrogenase-like C-terminal" evidence="4">
    <location>
        <begin position="167"/>
        <end position="288"/>
    </location>
</feature>
<dbReference type="OMA" id="VQVVGYH"/>
<evidence type="ECO:0000313" key="13">
    <source>
        <dbReference type="EMBL" id="AZF77657.1"/>
    </source>
</evidence>
<dbReference type="EMBL" id="LT549890">
    <property type="protein sequence ID" value="SAI86121.1"/>
    <property type="molecule type" value="Genomic_DNA"/>
</dbReference>
<evidence type="ECO:0000313" key="6">
    <source>
        <dbReference type="EMBL" id="AKA72677.1"/>
    </source>
</evidence>
<evidence type="ECO:0000313" key="27">
    <source>
        <dbReference type="Proteomes" id="UP000282269"/>
    </source>
</evidence>
<evidence type="ECO:0000313" key="20">
    <source>
        <dbReference type="Proteomes" id="UP000076770"/>
    </source>
</evidence>
<dbReference type="Proteomes" id="UP000278715">
    <property type="component" value="Chromosome"/>
</dbReference>
<evidence type="ECO:0000259" key="5">
    <source>
        <dbReference type="Pfam" id="PF08240"/>
    </source>
</evidence>